<evidence type="ECO:0000313" key="6">
    <source>
        <dbReference type="Proteomes" id="UP000253729"/>
    </source>
</evidence>
<accession>A0A3F3QHV9</accession>
<dbReference type="InterPro" id="IPR000092">
    <property type="entry name" value="Polyprenyl_synt"/>
</dbReference>
<evidence type="ECO:0000256" key="2">
    <source>
        <dbReference type="ARBA" id="ARBA00022723"/>
    </source>
</evidence>
<dbReference type="PROSITE" id="PS00723">
    <property type="entry name" value="POLYPRENYL_SYNTHASE_1"/>
    <property type="match status" value="1"/>
</dbReference>
<dbReference type="InterPro" id="IPR033749">
    <property type="entry name" value="Polyprenyl_synt_CS"/>
</dbReference>
<dbReference type="PANTHER" id="PTHR12001:SF44">
    <property type="entry name" value="GERANYLGERANYL PYROPHOSPHATE SYNTHASE"/>
    <property type="match status" value="1"/>
</dbReference>
<dbReference type="Gene3D" id="1.10.600.10">
    <property type="entry name" value="Farnesyl Diphosphate Synthase"/>
    <property type="match status" value="2"/>
</dbReference>
<evidence type="ECO:0000256" key="3">
    <source>
        <dbReference type="ARBA" id="ARBA00022842"/>
    </source>
</evidence>
<keyword evidence="1" id="KW-0808">Transferase</keyword>
<dbReference type="GO" id="GO:0043386">
    <property type="term" value="P:mycotoxin biosynthetic process"/>
    <property type="evidence" value="ECO:0007669"/>
    <property type="project" value="UniProtKB-ARBA"/>
</dbReference>
<dbReference type="PANTHER" id="PTHR12001">
    <property type="entry name" value="GERANYLGERANYL PYROPHOSPHATE SYNTHASE"/>
    <property type="match status" value="1"/>
</dbReference>
<dbReference type="SUPFAM" id="SSF48576">
    <property type="entry name" value="Terpenoid synthases"/>
    <property type="match status" value="2"/>
</dbReference>
<dbReference type="AlphaFoldDB" id="A0A3F3QHV9"/>
<dbReference type="GO" id="GO:0046872">
    <property type="term" value="F:metal ion binding"/>
    <property type="evidence" value="ECO:0007669"/>
    <property type="project" value="UniProtKB-KW"/>
</dbReference>
<dbReference type="EMBL" id="KZ852033">
    <property type="protein sequence ID" value="RDH38705.1"/>
    <property type="molecule type" value="Genomic_DNA"/>
</dbReference>
<dbReference type="GO" id="GO:0046165">
    <property type="term" value="P:alcohol biosynthetic process"/>
    <property type="evidence" value="ECO:0007669"/>
    <property type="project" value="UniProtKB-ARBA"/>
</dbReference>
<keyword evidence="6" id="KW-1185">Reference proteome</keyword>
<feature type="region of interest" description="Disordered" evidence="4">
    <location>
        <begin position="1"/>
        <end position="26"/>
    </location>
</feature>
<sequence length="726" mass="81993">MDGHAKSRGSLEPGAATSPLPFLRSEPAPVDEVTESQLLTRFQPRISKYSSISHDACIECHVDLFGRGGVGKVVGGMNAHDGDFTALCAPEALPERIGFCSYFIEYAFVYDDVAVDAIQPTNPLLEDTTLTRVLGTRKVEILMEPNEVHRTRKQIGAKIWAILKEIDPDYYSRCQANFTQWHVTGRQMRDKHFTSIKDYLATRALDCGANWVARMMGWASGVVLTPEEEEQAGPVTYLAYVVLAVTNDIWSWEKEKRVTKKSGGSIPLVNAVQMIMQIHDTDEEIAKRVVYNIIREHEERYCCLRDDYLKRSDTSLSIKKWFQILELSIAGNALWSIRAIRYHQDVQNPYRGSFDFPSVFSSLRITQFTPDMGSGNGDIADPERKNPALAAIPQLDDTILWKPYEYLTSTPSKGFRNLLIDALQEWYKAPQTSLAVISGVASLLHEASLMLDDIQDDSPLRRGKPAVHTIFGVGQTINSACFQINNALRLCLQLSPSASLIFSDQIAQLFAGQAHDLQWARHKSIPTEEDYFRMVDGKNGALLILISRLMQNEATQNRTLDLTHFMNLIGRSHQLRDDYQNLVSQDYTTQRGFCQDLDEGKFSFPLIRAIQSSTDATVLMEWLQQQGESNTSPEMKTFILGMIERSGSLEATRSVLRDLSVEMMRQLEKIESLTGVKNWLLGSILAKLQGELSSRRDQASKTENTLESVLRVWGRYRDEAWKNVLN</sequence>
<dbReference type="InterPro" id="IPR008949">
    <property type="entry name" value="Isoprenoid_synthase_dom_sf"/>
</dbReference>
<dbReference type="GeneID" id="38138762"/>
<name>A0A3F3QHV9_9EURO</name>
<keyword evidence="3" id="KW-0460">Magnesium</keyword>
<keyword evidence="2" id="KW-0479">Metal-binding</keyword>
<protein>
    <submittedName>
        <fullName evidence="5">Polyprenyl synthetase</fullName>
    </submittedName>
</protein>
<organism evidence="5 6">
    <name type="scientific">Aspergillus welwitschiae</name>
    <dbReference type="NCBI Taxonomy" id="1341132"/>
    <lineage>
        <taxon>Eukaryota</taxon>
        <taxon>Fungi</taxon>
        <taxon>Dikarya</taxon>
        <taxon>Ascomycota</taxon>
        <taxon>Pezizomycotina</taxon>
        <taxon>Eurotiomycetes</taxon>
        <taxon>Eurotiomycetidae</taxon>
        <taxon>Eurotiales</taxon>
        <taxon>Aspergillaceae</taxon>
        <taxon>Aspergillus</taxon>
        <taxon>Aspergillus subgen. Circumdati</taxon>
    </lineage>
</organism>
<dbReference type="GO" id="GO:0008299">
    <property type="term" value="P:isoprenoid biosynthetic process"/>
    <property type="evidence" value="ECO:0007669"/>
    <property type="project" value="InterPro"/>
</dbReference>
<evidence type="ECO:0000256" key="1">
    <source>
        <dbReference type="ARBA" id="ARBA00022679"/>
    </source>
</evidence>
<dbReference type="Pfam" id="PF00348">
    <property type="entry name" value="polyprenyl_synt"/>
    <property type="match status" value="1"/>
</dbReference>
<gene>
    <name evidence="5" type="ORF">BDQ94DRAFT_165810</name>
</gene>
<dbReference type="GO" id="GO:0004659">
    <property type="term" value="F:prenyltransferase activity"/>
    <property type="evidence" value="ECO:0007669"/>
    <property type="project" value="InterPro"/>
</dbReference>
<reference evidence="5 6" key="1">
    <citation type="submission" date="2018-07" db="EMBL/GenBank/DDBJ databases">
        <title>The genomes of Aspergillus section Nigri reveals drivers in fungal speciation.</title>
        <authorList>
            <consortium name="DOE Joint Genome Institute"/>
            <person name="Vesth T.C."/>
            <person name="Nybo J."/>
            <person name="Theobald S."/>
            <person name="Brandl J."/>
            <person name="Frisvad J.C."/>
            <person name="Nielsen K.F."/>
            <person name="Lyhne E.K."/>
            <person name="Kogle M.E."/>
            <person name="Kuo A."/>
            <person name="Riley R."/>
            <person name="Clum A."/>
            <person name="Nolan M."/>
            <person name="Lipzen A."/>
            <person name="Salamov A."/>
            <person name="Henrissat B."/>
            <person name="Wiebenga A."/>
            <person name="De vries R.P."/>
            <person name="Grigoriev I.V."/>
            <person name="Mortensen U.H."/>
            <person name="Andersen M.R."/>
            <person name="Baker S.E."/>
        </authorList>
    </citation>
    <scope>NUCLEOTIDE SEQUENCE [LARGE SCALE GENOMIC DNA]</scope>
    <source>
        <strain evidence="5 6">CBS 139.54b</strain>
    </source>
</reference>
<evidence type="ECO:0000313" key="5">
    <source>
        <dbReference type="EMBL" id="RDH38705.1"/>
    </source>
</evidence>
<proteinExistence type="predicted"/>
<dbReference type="Pfam" id="PF19086">
    <property type="entry name" value="Terpene_syn_C_2"/>
    <property type="match status" value="1"/>
</dbReference>
<dbReference type="Proteomes" id="UP000253729">
    <property type="component" value="Unassembled WGS sequence"/>
</dbReference>
<dbReference type="SFLD" id="SFLDS00005">
    <property type="entry name" value="Isoprenoid_Synthase_Type_I"/>
    <property type="match status" value="1"/>
</dbReference>
<evidence type="ECO:0000256" key="4">
    <source>
        <dbReference type="SAM" id="MobiDB-lite"/>
    </source>
</evidence>
<dbReference type="RefSeq" id="XP_026631727.1">
    <property type="nucleotide sequence ID" value="XM_026770406.1"/>
</dbReference>
<dbReference type="STRING" id="1341132.A0A3F3QHV9"/>